<dbReference type="EMBL" id="CP066775">
    <property type="protein sequence ID" value="QQL50519.1"/>
    <property type="molecule type" value="Genomic_DNA"/>
</dbReference>
<dbReference type="Pfam" id="PF01613">
    <property type="entry name" value="Flavin_Reduct"/>
    <property type="match status" value="1"/>
</dbReference>
<dbReference type="GO" id="GO:0010181">
    <property type="term" value="F:FMN binding"/>
    <property type="evidence" value="ECO:0007669"/>
    <property type="project" value="InterPro"/>
</dbReference>
<dbReference type="Proteomes" id="UP000429232">
    <property type="component" value="Chromosome"/>
</dbReference>
<sequence>MKTINANELSPLQLQNYLQYAIAPRPIALVSTVDSHGNVNLSPFSFFNLFSVNPPLCVFSPSRRVRDNTTKHTLDNLREVPQCVIQVVTPDMLHQTSLSSCEYDKAQNEFVKAGFTALPSELVKPPRVAESPVQLECMVTQIIETGDGPGAGNLVLAEIKKIHVSEAVLSSEGNGIDQTKIQLAARLGGDWYCEIRPENLFKVPKPNVALGIGVDKLPEFIIQSDYLSKNDLARLANIEVIPDADIIEKLKVEYQSLIAGFSNADLDSGVEARFWAEVQKLIRKDEINKTWALLLSCQECLTVSKI</sequence>
<evidence type="ECO:0000313" key="7">
    <source>
        <dbReference type="Proteomes" id="UP000429232"/>
    </source>
</evidence>
<dbReference type="PANTHER" id="PTHR33798">
    <property type="entry name" value="FLAVOPROTEIN OXYGENASE"/>
    <property type="match status" value="1"/>
</dbReference>
<keyword evidence="7" id="KW-1185">Reference proteome</keyword>
<dbReference type="Gene3D" id="2.30.110.10">
    <property type="entry name" value="Electron Transport, Fmn-binding Protein, Chain A"/>
    <property type="match status" value="1"/>
</dbReference>
<gene>
    <name evidence="6" type="ORF">GO620_003425</name>
</gene>
<proteinExistence type="inferred from homology"/>
<evidence type="ECO:0000256" key="2">
    <source>
        <dbReference type="ARBA" id="ARBA00022630"/>
    </source>
</evidence>
<reference evidence="6 7" key="1">
    <citation type="submission" date="2020-12" db="EMBL/GenBank/DDBJ databases">
        <title>HMF7856_wgs.fasta genome submission.</title>
        <authorList>
            <person name="Kang H."/>
            <person name="Kim H."/>
            <person name="Joh K."/>
        </authorList>
    </citation>
    <scope>NUCLEOTIDE SEQUENCE [LARGE SCALE GENOMIC DNA]</scope>
    <source>
        <strain evidence="6 7">HMF7856</strain>
    </source>
</reference>
<accession>A0A6I4I619</accession>
<evidence type="ECO:0000259" key="5">
    <source>
        <dbReference type="SMART" id="SM00903"/>
    </source>
</evidence>
<organism evidence="6 7">
    <name type="scientific">Mucilaginibacter ginkgonis</name>
    <dbReference type="NCBI Taxonomy" id="2682091"/>
    <lineage>
        <taxon>Bacteria</taxon>
        <taxon>Pseudomonadati</taxon>
        <taxon>Bacteroidota</taxon>
        <taxon>Sphingobacteriia</taxon>
        <taxon>Sphingobacteriales</taxon>
        <taxon>Sphingobacteriaceae</taxon>
        <taxon>Mucilaginibacter</taxon>
    </lineage>
</organism>
<dbReference type="RefSeq" id="WP_157526351.1">
    <property type="nucleotide sequence ID" value="NZ_CP066775.1"/>
</dbReference>
<name>A0A6I4I619_9SPHI</name>
<evidence type="ECO:0000256" key="3">
    <source>
        <dbReference type="ARBA" id="ARBA00022643"/>
    </source>
</evidence>
<comment type="cofactor">
    <cofactor evidence="1">
        <name>FMN</name>
        <dbReference type="ChEBI" id="CHEBI:58210"/>
    </cofactor>
</comment>
<dbReference type="InterPro" id="IPR002563">
    <property type="entry name" value="Flavin_Rdtase-like_dom"/>
</dbReference>
<protein>
    <submittedName>
        <fullName evidence="6">Flavin reductase family protein</fullName>
    </submittedName>
</protein>
<dbReference type="AlphaFoldDB" id="A0A6I4I619"/>
<evidence type="ECO:0000313" key="6">
    <source>
        <dbReference type="EMBL" id="QQL50519.1"/>
    </source>
</evidence>
<keyword evidence="2" id="KW-0285">Flavoprotein</keyword>
<evidence type="ECO:0000256" key="4">
    <source>
        <dbReference type="ARBA" id="ARBA00038054"/>
    </source>
</evidence>
<dbReference type="KEGG" id="mgik:GO620_003425"/>
<keyword evidence="3" id="KW-0288">FMN</keyword>
<evidence type="ECO:0000256" key="1">
    <source>
        <dbReference type="ARBA" id="ARBA00001917"/>
    </source>
</evidence>
<dbReference type="GO" id="GO:0016646">
    <property type="term" value="F:oxidoreductase activity, acting on the CH-NH group of donors, NAD or NADP as acceptor"/>
    <property type="evidence" value="ECO:0007669"/>
    <property type="project" value="UniProtKB-ARBA"/>
</dbReference>
<feature type="domain" description="Flavin reductase like" evidence="5">
    <location>
        <begin position="20"/>
        <end position="177"/>
    </location>
</feature>
<dbReference type="PANTHER" id="PTHR33798:SF5">
    <property type="entry name" value="FLAVIN REDUCTASE LIKE DOMAIN-CONTAINING PROTEIN"/>
    <property type="match status" value="1"/>
</dbReference>
<dbReference type="SUPFAM" id="SSF50475">
    <property type="entry name" value="FMN-binding split barrel"/>
    <property type="match status" value="1"/>
</dbReference>
<comment type="similarity">
    <text evidence="4">Belongs to the flavoredoxin family.</text>
</comment>
<dbReference type="SMART" id="SM00903">
    <property type="entry name" value="Flavin_Reduct"/>
    <property type="match status" value="1"/>
</dbReference>
<dbReference type="InterPro" id="IPR012349">
    <property type="entry name" value="Split_barrel_FMN-bd"/>
</dbReference>